<keyword evidence="1" id="KW-0040">ANK repeat</keyword>
<dbReference type="SUPFAM" id="SSF48403">
    <property type="entry name" value="Ankyrin repeat"/>
    <property type="match status" value="1"/>
</dbReference>
<organism evidence="3 4">
    <name type="scientific">Trichomonas vaginalis (strain ATCC PRA-98 / G3)</name>
    <dbReference type="NCBI Taxonomy" id="412133"/>
    <lineage>
        <taxon>Eukaryota</taxon>
        <taxon>Metamonada</taxon>
        <taxon>Parabasalia</taxon>
        <taxon>Trichomonadida</taxon>
        <taxon>Trichomonadidae</taxon>
        <taxon>Trichomonas</taxon>
    </lineage>
</organism>
<dbReference type="AlphaFoldDB" id="A2D9I3"/>
<dbReference type="PANTHER" id="PTHR24118:SF99">
    <property type="entry name" value="POTE ANKYRIN DOMAIN FAMILY MEMBER 3C-RELATED"/>
    <property type="match status" value="1"/>
</dbReference>
<dbReference type="SMR" id="A2D9I3"/>
<protein>
    <recommendedName>
        <fullName evidence="2">DUF3447 domain-containing protein</fullName>
    </recommendedName>
</protein>
<feature type="repeat" description="ANK" evidence="1">
    <location>
        <begin position="308"/>
        <end position="340"/>
    </location>
</feature>
<dbReference type="InterPro" id="IPR002110">
    <property type="entry name" value="Ankyrin_rpt"/>
</dbReference>
<feature type="repeat" description="ANK" evidence="1">
    <location>
        <begin position="374"/>
        <end position="406"/>
    </location>
</feature>
<dbReference type="Pfam" id="PF12796">
    <property type="entry name" value="Ank_2"/>
    <property type="match status" value="1"/>
</dbReference>
<dbReference type="eggNOG" id="KOG4177">
    <property type="taxonomic scope" value="Eukaryota"/>
</dbReference>
<accession>A2D9I3</accession>
<dbReference type="STRING" id="5722.A2D9I3"/>
<reference evidence="3" key="2">
    <citation type="journal article" date="2007" name="Science">
        <title>Draft genome sequence of the sexually transmitted pathogen Trichomonas vaginalis.</title>
        <authorList>
            <person name="Carlton J.M."/>
            <person name="Hirt R.P."/>
            <person name="Silva J.C."/>
            <person name="Delcher A.L."/>
            <person name="Schatz M."/>
            <person name="Zhao Q."/>
            <person name="Wortman J.R."/>
            <person name="Bidwell S.L."/>
            <person name="Alsmark U.C.M."/>
            <person name="Besteiro S."/>
            <person name="Sicheritz-Ponten T."/>
            <person name="Noel C.J."/>
            <person name="Dacks J.B."/>
            <person name="Foster P.G."/>
            <person name="Simillion C."/>
            <person name="Van de Peer Y."/>
            <person name="Miranda-Saavedra D."/>
            <person name="Barton G.J."/>
            <person name="Westrop G.D."/>
            <person name="Mueller S."/>
            <person name="Dessi D."/>
            <person name="Fiori P.L."/>
            <person name="Ren Q."/>
            <person name="Paulsen I."/>
            <person name="Zhang H."/>
            <person name="Bastida-Corcuera F.D."/>
            <person name="Simoes-Barbosa A."/>
            <person name="Brown M.T."/>
            <person name="Hayes R.D."/>
            <person name="Mukherjee M."/>
            <person name="Okumura C.Y."/>
            <person name="Schneider R."/>
            <person name="Smith A.J."/>
            <person name="Vanacova S."/>
            <person name="Villalvazo M."/>
            <person name="Haas B.J."/>
            <person name="Pertea M."/>
            <person name="Feldblyum T.V."/>
            <person name="Utterback T.R."/>
            <person name="Shu C.L."/>
            <person name="Osoegawa K."/>
            <person name="de Jong P.J."/>
            <person name="Hrdy I."/>
            <person name="Horvathova L."/>
            <person name="Zubacova Z."/>
            <person name="Dolezal P."/>
            <person name="Malik S.B."/>
            <person name="Logsdon J.M. Jr."/>
            <person name="Henze K."/>
            <person name="Gupta A."/>
            <person name="Wang C.C."/>
            <person name="Dunne R.L."/>
            <person name="Upcroft J.A."/>
            <person name="Upcroft P."/>
            <person name="White O."/>
            <person name="Salzberg S.L."/>
            <person name="Tang P."/>
            <person name="Chiu C.-H."/>
            <person name="Lee Y.-S."/>
            <person name="Embley T.M."/>
            <person name="Coombs G.H."/>
            <person name="Mottram J.C."/>
            <person name="Tachezy J."/>
            <person name="Fraser-Liggett C.M."/>
            <person name="Johnson P.J."/>
        </authorList>
    </citation>
    <scope>NUCLEOTIDE SEQUENCE [LARGE SCALE GENOMIC DNA]</scope>
    <source>
        <strain evidence="3">G3</strain>
    </source>
</reference>
<dbReference type="Pfam" id="PF11929">
    <property type="entry name" value="DUF3447"/>
    <property type="match status" value="1"/>
</dbReference>
<dbReference type="Pfam" id="PF13637">
    <property type="entry name" value="Ank_4"/>
    <property type="match status" value="1"/>
</dbReference>
<reference evidence="3" key="1">
    <citation type="submission" date="2006-10" db="EMBL/GenBank/DDBJ databases">
        <authorList>
            <person name="Amadeo P."/>
            <person name="Zhao Q."/>
            <person name="Wortman J."/>
            <person name="Fraser-Liggett C."/>
            <person name="Carlton J."/>
        </authorList>
    </citation>
    <scope>NUCLEOTIDE SEQUENCE</scope>
    <source>
        <strain evidence="3">G3</strain>
    </source>
</reference>
<name>A2D9I3_TRIV3</name>
<feature type="repeat" description="ANK" evidence="1">
    <location>
        <begin position="407"/>
        <end position="439"/>
    </location>
</feature>
<dbReference type="EMBL" id="DS113181">
    <property type="protein sequence ID" value="EAY22839.1"/>
    <property type="molecule type" value="Genomic_DNA"/>
</dbReference>
<gene>
    <name evidence="3" type="ORF">TVAG_075860</name>
</gene>
<dbReference type="VEuPathDB" id="TrichDB:TVAG_075860"/>
<dbReference type="OrthoDB" id="539213at2759"/>
<feature type="repeat" description="ANK" evidence="1">
    <location>
        <begin position="440"/>
        <end position="472"/>
    </location>
</feature>
<keyword evidence="4" id="KW-1185">Reference proteome</keyword>
<dbReference type="PROSITE" id="PS50088">
    <property type="entry name" value="ANK_REPEAT"/>
    <property type="match status" value="5"/>
</dbReference>
<dbReference type="PRINTS" id="PR01415">
    <property type="entry name" value="ANKYRIN"/>
</dbReference>
<dbReference type="Proteomes" id="UP000001542">
    <property type="component" value="Unassembled WGS sequence"/>
</dbReference>
<dbReference type="Gene3D" id="1.25.40.20">
    <property type="entry name" value="Ankyrin repeat-containing domain"/>
    <property type="match status" value="1"/>
</dbReference>
<evidence type="ECO:0000313" key="4">
    <source>
        <dbReference type="Proteomes" id="UP000001542"/>
    </source>
</evidence>
<feature type="repeat" description="ANK" evidence="1">
    <location>
        <begin position="341"/>
        <end position="373"/>
    </location>
</feature>
<dbReference type="VEuPathDB" id="TrichDB:TVAGG3_0925100"/>
<evidence type="ECO:0000313" key="3">
    <source>
        <dbReference type="EMBL" id="EAY22839.1"/>
    </source>
</evidence>
<dbReference type="SMART" id="SM00248">
    <property type="entry name" value="ANK"/>
    <property type="match status" value="7"/>
</dbReference>
<feature type="domain" description="DUF3447" evidence="2">
    <location>
        <begin position="153"/>
        <end position="234"/>
    </location>
</feature>
<proteinExistence type="predicted"/>
<evidence type="ECO:0000259" key="2">
    <source>
        <dbReference type="Pfam" id="PF11929"/>
    </source>
</evidence>
<dbReference type="PANTHER" id="PTHR24118">
    <property type="entry name" value="POTE ANKYRIN DOMAIN"/>
    <property type="match status" value="1"/>
</dbReference>
<dbReference type="InterPro" id="IPR020683">
    <property type="entry name" value="DUF3447"/>
</dbReference>
<evidence type="ECO:0000256" key="1">
    <source>
        <dbReference type="PROSITE-ProRule" id="PRU00023"/>
    </source>
</evidence>
<dbReference type="PROSITE" id="PS50297">
    <property type="entry name" value="ANK_REP_REGION"/>
    <property type="match status" value="5"/>
</dbReference>
<dbReference type="InParanoid" id="A2D9I3"/>
<dbReference type="InterPro" id="IPR036770">
    <property type="entry name" value="Ankyrin_rpt-contain_sf"/>
</dbReference>
<sequence length="475" mass="54935">MISDILVKKYEVPIRGIILSIINAIKYNFLSAQNYIDILNFIFTNYSLHTSLLKNYCQSKYIKWTSNYDEIGHLEYVPKLDENDSYIENIIIHDQIGDFREYVSDHSIEKLAFDIPEEKNDTYTNSNQKLSVIEACAYYGSVNIFYFLLSALNCEITEKCLSYAIIGRNTDIINECLKKYSVDDRCIFNAIVFQNNQFLEYISRLNPSIFDNLDFNGTDAEQFVKSHNLKAIFLLFEKNNKLIFPWYAAFPQANKIIFNHWIDINICDSKDGNLLHYASMYNNSELCYYVLRHPCFNRELINSKEDNEDKTPIHYAIENNSIEVVKLLLTYNADIELIDKNFKKPIHYSAENNCKEITEFLLTYGAKPNVKDENMQTPLYYALMHNCIEIVELLVNNGANINDNDALGQTPLHYAARLNRKEVIEVLKSNNADIHAKDYDGKTAIHHAVLGNNIEIVSLLISYGANVKGAHERIM</sequence>